<dbReference type="EMBL" id="GBRH01233832">
    <property type="protein sequence ID" value="JAD64063.1"/>
    <property type="molecule type" value="Transcribed_RNA"/>
</dbReference>
<sequence>MLKPWALVELPALALRCLRNSSNQHHPAVGAFPQGQEPFFIPQARKGGRARSGTARHCCTS</sequence>
<reference evidence="1" key="2">
    <citation type="journal article" date="2015" name="Data Brief">
        <title>Shoot transcriptome of the giant reed, Arundo donax.</title>
        <authorList>
            <person name="Barrero R.A."/>
            <person name="Guerrero F.D."/>
            <person name="Moolhuijzen P."/>
            <person name="Goolsby J.A."/>
            <person name="Tidwell J."/>
            <person name="Bellgard S.E."/>
            <person name="Bellgard M.I."/>
        </authorList>
    </citation>
    <scope>NUCLEOTIDE SEQUENCE</scope>
    <source>
        <tissue evidence="1">Shoot tissue taken approximately 20 cm above the soil surface</tissue>
    </source>
</reference>
<reference evidence="1" key="1">
    <citation type="submission" date="2014-09" db="EMBL/GenBank/DDBJ databases">
        <authorList>
            <person name="Magalhaes I.L.F."/>
            <person name="Oliveira U."/>
            <person name="Santos F.R."/>
            <person name="Vidigal T.H.D.A."/>
            <person name="Brescovit A.D."/>
            <person name="Santos A.J."/>
        </authorList>
    </citation>
    <scope>NUCLEOTIDE SEQUENCE</scope>
    <source>
        <tissue evidence="1">Shoot tissue taken approximately 20 cm above the soil surface</tissue>
    </source>
</reference>
<protein>
    <submittedName>
        <fullName evidence="1">Uncharacterized protein</fullName>
    </submittedName>
</protein>
<accession>A0A0A9BPG2</accession>
<proteinExistence type="predicted"/>
<organism evidence="1">
    <name type="scientific">Arundo donax</name>
    <name type="common">Giant reed</name>
    <name type="synonym">Donax arundinaceus</name>
    <dbReference type="NCBI Taxonomy" id="35708"/>
    <lineage>
        <taxon>Eukaryota</taxon>
        <taxon>Viridiplantae</taxon>
        <taxon>Streptophyta</taxon>
        <taxon>Embryophyta</taxon>
        <taxon>Tracheophyta</taxon>
        <taxon>Spermatophyta</taxon>
        <taxon>Magnoliopsida</taxon>
        <taxon>Liliopsida</taxon>
        <taxon>Poales</taxon>
        <taxon>Poaceae</taxon>
        <taxon>PACMAD clade</taxon>
        <taxon>Arundinoideae</taxon>
        <taxon>Arundineae</taxon>
        <taxon>Arundo</taxon>
    </lineage>
</organism>
<dbReference type="AlphaFoldDB" id="A0A0A9BPG2"/>
<evidence type="ECO:0000313" key="1">
    <source>
        <dbReference type="EMBL" id="JAD64063.1"/>
    </source>
</evidence>
<name>A0A0A9BPG2_ARUDO</name>